<keyword evidence="2" id="KW-1185">Reference proteome</keyword>
<evidence type="ECO:0000313" key="2">
    <source>
        <dbReference type="Proteomes" id="UP000502756"/>
    </source>
</evidence>
<dbReference type="InterPro" id="IPR009078">
    <property type="entry name" value="Ferritin-like_SF"/>
</dbReference>
<dbReference type="KEGG" id="stae:HNV11_01445"/>
<dbReference type="AlphaFoldDB" id="A0A6M5Y344"/>
<dbReference type="EMBL" id="CP053435">
    <property type="protein sequence ID" value="QJW88135.1"/>
    <property type="molecule type" value="Genomic_DNA"/>
</dbReference>
<dbReference type="Proteomes" id="UP000502756">
    <property type="component" value="Chromosome"/>
</dbReference>
<name>A0A6M5Y344_9BACT</name>
<evidence type="ECO:0000313" key="1">
    <source>
        <dbReference type="EMBL" id="QJW88135.1"/>
    </source>
</evidence>
<accession>A0A6M5Y344</accession>
<protein>
    <submittedName>
        <fullName evidence="1">Ferritin-like domain-containing protein</fullName>
    </submittedName>
</protein>
<reference evidence="1 2" key="1">
    <citation type="submission" date="2020-05" db="EMBL/GenBank/DDBJ databases">
        <title>Genome sequencing of Spirosoma sp. TS118.</title>
        <authorList>
            <person name="Lee J.-H."/>
            <person name="Jeong S."/>
            <person name="Zhao L."/>
            <person name="Jung J.-H."/>
            <person name="Kim M.-K."/>
            <person name="Lim S."/>
        </authorList>
    </citation>
    <scope>NUCLEOTIDE SEQUENCE [LARGE SCALE GENOMIC DNA]</scope>
    <source>
        <strain evidence="1 2">TS118</strain>
    </source>
</reference>
<gene>
    <name evidence="1" type="ORF">HNV11_01445</name>
</gene>
<dbReference type="Pfam" id="PF13668">
    <property type="entry name" value="Ferritin_2"/>
    <property type="match status" value="1"/>
</dbReference>
<proteinExistence type="predicted"/>
<sequence>MEKLHQDQTSAKQPLSVLPIEPVFSGRRMFMRYVGVATATGLVMSSCTDKILEPLAGPGGGSTAGARAGDVIDLGSGDIGVLNYAYALEQAELRFLELVNDMPYSGMSAKERQVFIDLRNQEITHRDFFKQVLGSYAIPTLTLDYSSVDFSNRRSVLETAKTFADLATAAYNGAGQLLTNATNLAISGIIVSVEARHAAVIRELISPGSADFAGNDVIDPATGLERALLPAQVLPQAARFVKEVLSPNNLPSPMA</sequence>
<organism evidence="1 2">
    <name type="scientific">Spirosoma taeanense</name>
    <dbReference type="NCBI Taxonomy" id="2735870"/>
    <lineage>
        <taxon>Bacteria</taxon>
        <taxon>Pseudomonadati</taxon>
        <taxon>Bacteroidota</taxon>
        <taxon>Cytophagia</taxon>
        <taxon>Cytophagales</taxon>
        <taxon>Cytophagaceae</taxon>
        <taxon>Spirosoma</taxon>
    </lineage>
</organism>
<dbReference type="SUPFAM" id="SSF47240">
    <property type="entry name" value="Ferritin-like"/>
    <property type="match status" value="1"/>
</dbReference>
<dbReference type="RefSeq" id="WP_171737968.1">
    <property type="nucleotide sequence ID" value="NZ_CP053435.1"/>
</dbReference>